<evidence type="ECO:0000256" key="6">
    <source>
        <dbReference type="SAM" id="MobiDB-lite"/>
    </source>
</evidence>
<dbReference type="InterPro" id="IPR035595">
    <property type="entry name" value="UDP_glycos_trans_CS"/>
</dbReference>
<comment type="caution">
    <text evidence="5">Lacks conserved residue(s) required for the propagation of feature annotation.</text>
</comment>
<dbReference type="InterPro" id="IPR050271">
    <property type="entry name" value="UDP-glycosyltransferase"/>
</dbReference>
<keyword evidence="3 4" id="KW-0808">Transferase</keyword>
<dbReference type="GO" id="GO:0005783">
    <property type="term" value="C:endoplasmic reticulum"/>
    <property type="evidence" value="ECO:0007669"/>
    <property type="project" value="TreeGrafter"/>
</dbReference>
<dbReference type="GO" id="GO:0015020">
    <property type="term" value="F:glucuronosyltransferase activity"/>
    <property type="evidence" value="ECO:0007669"/>
    <property type="project" value="UniProtKB-EC"/>
</dbReference>
<keyword evidence="8" id="KW-1185">Reference proteome</keyword>
<dbReference type="InterPro" id="IPR002213">
    <property type="entry name" value="UDP_glucos_trans"/>
</dbReference>
<organism evidence="7 8">
    <name type="scientific">Xiphophorus couchianus</name>
    <name type="common">Monterrey platyfish</name>
    <dbReference type="NCBI Taxonomy" id="32473"/>
    <lineage>
        <taxon>Eukaryota</taxon>
        <taxon>Metazoa</taxon>
        <taxon>Chordata</taxon>
        <taxon>Craniata</taxon>
        <taxon>Vertebrata</taxon>
        <taxon>Euteleostomi</taxon>
        <taxon>Actinopterygii</taxon>
        <taxon>Neopterygii</taxon>
        <taxon>Teleostei</taxon>
        <taxon>Neoteleostei</taxon>
        <taxon>Acanthomorphata</taxon>
        <taxon>Ovalentaria</taxon>
        <taxon>Atherinomorphae</taxon>
        <taxon>Cyprinodontiformes</taxon>
        <taxon>Poeciliidae</taxon>
        <taxon>Poeciliinae</taxon>
        <taxon>Xiphophorus</taxon>
    </lineage>
</organism>
<evidence type="ECO:0000256" key="1">
    <source>
        <dbReference type="ARBA" id="ARBA00009995"/>
    </source>
</evidence>
<dbReference type="SUPFAM" id="SSF53756">
    <property type="entry name" value="UDP-Glycosyltransferase/glycogen phosphorylase"/>
    <property type="match status" value="1"/>
</dbReference>
<evidence type="ECO:0000313" key="7">
    <source>
        <dbReference type="Ensembl" id="ENSXCOP00000001080.1"/>
    </source>
</evidence>
<dbReference type="AlphaFoldDB" id="A0A3B5KSZ4"/>
<dbReference type="PROSITE" id="PS00375">
    <property type="entry name" value="UDPGT"/>
    <property type="match status" value="1"/>
</dbReference>
<comment type="subcellular location">
    <subcellularLocation>
        <location evidence="5">Membrane</location>
        <topology evidence="5">Single-pass membrane protein</topology>
    </subcellularLocation>
</comment>
<protein>
    <recommendedName>
        <fullName evidence="5">UDP-glucuronosyltransferase</fullName>
        <ecNumber evidence="5">2.4.1.17</ecNumber>
    </recommendedName>
</protein>
<feature type="transmembrane region" description="Helical" evidence="5">
    <location>
        <begin position="56"/>
        <end position="77"/>
    </location>
</feature>
<dbReference type="GO" id="GO:0016020">
    <property type="term" value="C:membrane"/>
    <property type="evidence" value="ECO:0007669"/>
    <property type="project" value="UniProtKB-SubCell"/>
</dbReference>
<dbReference type="PANTHER" id="PTHR48043">
    <property type="entry name" value="EG:EG0003.4 PROTEIN-RELATED"/>
    <property type="match status" value="1"/>
</dbReference>
<dbReference type="GO" id="GO:0006682">
    <property type="term" value="P:galactosylceramide biosynthetic process"/>
    <property type="evidence" value="ECO:0007669"/>
    <property type="project" value="TreeGrafter"/>
</dbReference>
<dbReference type="Gene3D" id="3.40.50.2000">
    <property type="entry name" value="Glycogen Phosphorylase B"/>
    <property type="match status" value="1"/>
</dbReference>
<reference evidence="7" key="2">
    <citation type="submission" date="2025-09" db="UniProtKB">
        <authorList>
            <consortium name="Ensembl"/>
        </authorList>
    </citation>
    <scope>IDENTIFICATION</scope>
</reference>
<evidence type="ECO:0000256" key="3">
    <source>
        <dbReference type="ARBA" id="ARBA00022679"/>
    </source>
</evidence>
<comment type="similarity">
    <text evidence="1 4">Belongs to the UDP-glycosyltransferase family.</text>
</comment>
<evidence type="ECO:0000256" key="5">
    <source>
        <dbReference type="RuleBase" id="RU362059"/>
    </source>
</evidence>
<comment type="catalytic activity">
    <reaction evidence="5">
        <text>glucuronate acceptor + UDP-alpha-D-glucuronate = acceptor beta-D-glucuronoside + UDP + H(+)</text>
        <dbReference type="Rhea" id="RHEA:21032"/>
        <dbReference type="ChEBI" id="CHEBI:15378"/>
        <dbReference type="ChEBI" id="CHEBI:58052"/>
        <dbReference type="ChEBI" id="CHEBI:58223"/>
        <dbReference type="ChEBI" id="CHEBI:132367"/>
        <dbReference type="ChEBI" id="CHEBI:132368"/>
        <dbReference type="EC" id="2.4.1.17"/>
    </reaction>
</comment>
<feature type="region of interest" description="Disordered" evidence="6">
    <location>
        <begin position="313"/>
        <end position="348"/>
    </location>
</feature>
<keyword evidence="5" id="KW-0472">Membrane</keyword>
<name>A0A3B5KSZ4_9TELE</name>
<dbReference type="FunFam" id="3.40.50.2000:FF:000021">
    <property type="entry name" value="UDP-glucuronosyltransferase"/>
    <property type="match status" value="1"/>
</dbReference>
<dbReference type="Ensembl" id="ENSXCOT00000001093.1">
    <property type="protein sequence ID" value="ENSXCOP00000001080.1"/>
    <property type="gene ID" value="ENSXCOG00000000883.1"/>
</dbReference>
<evidence type="ECO:0000256" key="2">
    <source>
        <dbReference type="ARBA" id="ARBA00022676"/>
    </source>
</evidence>
<keyword evidence="2 4" id="KW-0328">Glycosyltransferase</keyword>
<evidence type="ECO:0000256" key="4">
    <source>
        <dbReference type="RuleBase" id="RU003718"/>
    </source>
</evidence>
<dbReference type="Proteomes" id="UP000261380">
    <property type="component" value="Unplaced"/>
</dbReference>
<keyword evidence="5" id="KW-1133">Transmembrane helix</keyword>
<sequence length="348" mass="39109">YISDCRQVYTNRHFPLNSHPSFSNLACSFGFLEFLYFETFFLNVINSIQSIKPKMVNCNIVAASALWMILIVAILSLSPQYFQALVNDTAEHGFVVVSFGAGVKYLSQDIAHKLAGALARLPQRVIWRFSGVAPSNLGNNTKLVDWMPQNDLLGQPHTKAFLSHGGLNSIYEAMYHGVPVVGVPLFGDHYDTMTRVAAKGMGIMLHWKDMTEEDLYASLSTVINDPRYRQQARLLSHIHKDQPGHPVTRAVYWIGYILRHNGANHLRSAVYEVSPYQYFLVDVLFTVAAAGALIVFLLRRLVRRLRGKASDHSRRVDGSMTNGHCHSEIIANGKHKRNGSLKTEKKIN</sequence>
<dbReference type="CDD" id="cd03784">
    <property type="entry name" value="GT1_Gtf-like"/>
    <property type="match status" value="1"/>
</dbReference>
<reference evidence="7" key="1">
    <citation type="submission" date="2025-08" db="UniProtKB">
        <authorList>
            <consortium name="Ensembl"/>
        </authorList>
    </citation>
    <scope>IDENTIFICATION</scope>
</reference>
<dbReference type="EC" id="2.4.1.17" evidence="5"/>
<keyword evidence="5" id="KW-0812">Transmembrane</keyword>
<dbReference type="GeneTree" id="ENSGT00940000156545"/>
<dbReference type="PANTHER" id="PTHR48043:SF54">
    <property type="entry name" value="2-HYDROXYACYLSPHINGOSINE 1-BETA-GALACTOSYLTRANSFERASE"/>
    <property type="match status" value="1"/>
</dbReference>
<feature type="transmembrane region" description="Helical" evidence="5">
    <location>
        <begin position="276"/>
        <end position="298"/>
    </location>
</feature>
<feature type="transmembrane region" description="Helical" evidence="5">
    <location>
        <begin position="22"/>
        <end position="44"/>
    </location>
</feature>
<dbReference type="GO" id="GO:0003851">
    <property type="term" value="F:N-acylsphingosine galactosyltransferase activity"/>
    <property type="evidence" value="ECO:0007669"/>
    <property type="project" value="TreeGrafter"/>
</dbReference>
<dbReference type="Pfam" id="PF00201">
    <property type="entry name" value="UDPGT"/>
    <property type="match status" value="1"/>
</dbReference>
<proteinExistence type="inferred from homology"/>
<evidence type="ECO:0000313" key="8">
    <source>
        <dbReference type="Proteomes" id="UP000261380"/>
    </source>
</evidence>
<accession>A0A3B5KSZ4</accession>